<feature type="domain" description="GS beta-grasp" evidence="18">
    <location>
        <begin position="26"/>
        <end position="110"/>
    </location>
</feature>
<evidence type="ECO:0000256" key="1">
    <source>
        <dbReference type="ARBA" id="ARBA00004496"/>
    </source>
</evidence>
<dbReference type="InterPro" id="IPR004809">
    <property type="entry name" value="Gln_synth_I"/>
</dbReference>
<feature type="binding site" evidence="13">
    <location>
        <position position="237"/>
    </location>
    <ligand>
        <name>Mg(2+)</name>
        <dbReference type="ChEBI" id="CHEBI:18420"/>
        <label>1</label>
    </ligand>
</feature>
<dbReference type="PANTHER" id="PTHR43407">
    <property type="entry name" value="GLUTAMINE SYNTHETASE"/>
    <property type="match status" value="1"/>
</dbReference>
<name>A0A7H0JXB0_9CORY</name>
<feature type="binding site" evidence="12">
    <location>
        <begin position="240"/>
        <end position="242"/>
    </location>
    <ligand>
        <name>ATP</name>
        <dbReference type="ChEBI" id="CHEBI:30616"/>
    </ligand>
</feature>
<feature type="binding site" evidence="13">
    <location>
        <position position="229"/>
    </location>
    <ligand>
        <name>Mg(2+)</name>
        <dbReference type="ChEBI" id="CHEBI:18420"/>
        <label>1</label>
    </ligand>
</feature>
<dbReference type="InterPro" id="IPR008147">
    <property type="entry name" value="Gln_synt_N"/>
</dbReference>
<dbReference type="Pfam" id="PF03951">
    <property type="entry name" value="Gln-synt_N"/>
    <property type="match status" value="1"/>
</dbReference>
<dbReference type="GO" id="GO:0006542">
    <property type="term" value="P:glutamine biosynthetic process"/>
    <property type="evidence" value="ECO:0007669"/>
    <property type="project" value="InterPro"/>
</dbReference>
<dbReference type="InterPro" id="IPR027302">
    <property type="entry name" value="Gln_synth_N_conserv_site"/>
</dbReference>
<dbReference type="EC" id="6.3.1.2" evidence="4 17"/>
<protein>
    <recommendedName>
        <fullName evidence="5 17">Glutamine synthetase</fullName>
        <ecNumber evidence="4 17">6.3.1.2</ecNumber>
    </recommendedName>
</protein>
<dbReference type="GO" id="GO:0046872">
    <property type="term" value="F:metal ion binding"/>
    <property type="evidence" value="ECO:0007669"/>
    <property type="project" value="UniProtKB-KW"/>
</dbReference>
<dbReference type="SMART" id="SM01230">
    <property type="entry name" value="Gln-synt_C"/>
    <property type="match status" value="1"/>
</dbReference>
<comment type="cofactor">
    <cofactor evidence="13">
        <name>Mg(2+)</name>
        <dbReference type="ChEBI" id="CHEBI:18420"/>
    </cofactor>
    <text evidence="13">Binds 2 Mg(2+) ions per subunit.</text>
</comment>
<dbReference type="Gene3D" id="3.10.20.70">
    <property type="entry name" value="Glutamine synthetase, N-terminal domain"/>
    <property type="match status" value="1"/>
</dbReference>
<evidence type="ECO:0000256" key="8">
    <source>
        <dbReference type="ARBA" id="ARBA00022741"/>
    </source>
</evidence>
<evidence type="ECO:0000256" key="15">
    <source>
        <dbReference type="PROSITE-ProRule" id="PRU01330"/>
    </source>
</evidence>
<dbReference type="SUPFAM" id="SSF55931">
    <property type="entry name" value="Glutamine synthetase/guanido kinase"/>
    <property type="match status" value="1"/>
</dbReference>
<evidence type="ECO:0000256" key="12">
    <source>
        <dbReference type="PIRSR" id="PIRSR604809-2"/>
    </source>
</evidence>
<dbReference type="FunFam" id="3.30.590.10:FF:000001">
    <property type="entry name" value="Glutamine synthetase"/>
    <property type="match status" value="1"/>
</dbReference>
<feature type="domain" description="GS catalytic" evidence="19">
    <location>
        <begin position="118"/>
        <end position="488"/>
    </location>
</feature>
<comment type="catalytic activity">
    <reaction evidence="10 17">
        <text>L-glutamate + NH4(+) + ATP = L-glutamine + ADP + phosphate + H(+)</text>
        <dbReference type="Rhea" id="RHEA:16169"/>
        <dbReference type="ChEBI" id="CHEBI:15378"/>
        <dbReference type="ChEBI" id="CHEBI:28938"/>
        <dbReference type="ChEBI" id="CHEBI:29985"/>
        <dbReference type="ChEBI" id="CHEBI:30616"/>
        <dbReference type="ChEBI" id="CHEBI:43474"/>
        <dbReference type="ChEBI" id="CHEBI:58359"/>
        <dbReference type="ChEBI" id="CHEBI:456216"/>
        <dbReference type="EC" id="6.3.1.2"/>
    </reaction>
</comment>
<feature type="binding site" evidence="11">
    <location>
        <position position="345"/>
    </location>
    <ligand>
        <name>L-glutamate</name>
        <dbReference type="ChEBI" id="CHEBI:29985"/>
    </ligand>
</feature>
<evidence type="ECO:0000256" key="4">
    <source>
        <dbReference type="ARBA" id="ARBA00012937"/>
    </source>
</evidence>
<evidence type="ECO:0000256" key="2">
    <source>
        <dbReference type="ARBA" id="ARBA00009897"/>
    </source>
</evidence>
<feature type="binding site" evidence="13">
    <location>
        <position position="145"/>
    </location>
    <ligand>
        <name>Mg(2+)</name>
        <dbReference type="ChEBI" id="CHEBI:18420"/>
        <label>1</label>
    </ligand>
</feature>
<evidence type="ECO:0000256" key="6">
    <source>
        <dbReference type="ARBA" id="ARBA00022490"/>
    </source>
</evidence>
<keyword evidence="13" id="KW-0479">Metal-binding</keyword>
<reference evidence="20 21" key="1">
    <citation type="submission" date="2020-08" db="EMBL/GenBank/DDBJ databases">
        <title>novel species in genus Corynebacterium.</title>
        <authorList>
            <person name="Zhang G."/>
        </authorList>
    </citation>
    <scope>NUCLEOTIDE SEQUENCE [LARGE SCALE GENOMIC DNA]</scope>
    <source>
        <strain evidence="21">zg-917</strain>
    </source>
</reference>
<dbReference type="NCBIfam" id="TIGR00653">
    <property type="entry name" value="GlnA"/>
    <property type="match status" value="1"/>
</dbReference>
<feature type="binding site" evidence="12">
    <location>
        <begin position="288"/>
        <end position="290"/>
    </location>
    <ligand>
        <name>ATP</name>
        <dbReference type="ChEBI" id="CHEBI:30616"/>
    </ligand>
</feature>
<dbReference type="GO" id="GO:0005524">
    <property type="term" value="F:ATP binding"/>
    <property type="evidence" value="ECO:0007669"/>
    <property type="project" value="UniProtKB-KW"/>
</dbReference>
<evidence type="ECO:0000256" key="7">
    <source>
        <dbReference type="ARBA" id="ARBA00022598"/>
    </source>
</evidence>
<dbReference type="Pfam" id="PF00120">
    <property type="entry name" value="Gln-synt_C"/>
    <property type="match status" value="1"/>
</dbReference>
<dbReference type="EMBL" id="CP061032">
    <property type="protein sequence ID" value="QNP89676.1"/>
    <property type="molecule type" value="Genomic_DNA"/>
</dbReference>
<feature type="binding site" evidence="12">
    <location>
        <position position="357"/>
    </location>
    <ligand>
        <name>ATP</name>
        <dbReference type="ChEBI" id="CHEBI:30616"/>
    </ligand>
</feature>
<keyword evidence="6" id="KW-0963">Cytoplasm</keyword>
<evidence type="ECO:0000256" key="5">
    <source>
        <dbReference type="ARBA" id="ARBA00021364"/>
    </source>
</evidence>
<dbReference type="GO" id="GO:0004356">
    <property type="term" value="F:glutamine synthetase activity"/>
    <property type="evidence" value="ECO:0007669"/>
    <property type="project" value="UniProtKB-EC"/>
</dbReference>
<dbReference type="Gene3D" id="3.30.590.10">
    <property type="entry name" value="Glutamine synthetase/guanido kinase, catalytic domain"/>
    <property type="match status" value="1"/>
</dbReference>
<evidence type="ECO:0000256" key="9">
    <source>
        <dbReference type="ARBA" id="ARBA00022840"/>
    </source>
</evidence>
<evidence type="ECO:0000256" key="10">
    <source>
        <dbReference type="ARBA" id="ARBA00049436"/>
    </source>
</evidence>
<dbReference type="InterPro" id="IPR036651">
    <property type="entry name" value="Gln_synt_N_sf"/>
</dbReference>
<evidence type="ECO:0000259" key="18">
    <source>
        <dbReference type="PROSITE" id="PS51986"/>
    </source>
</evidence>
<gene>
    <name evidence="20" type="primary">glnA</name>
    <name evidence="20" type="ORF">IAU68_08195</name>
</gene>
<dbReference type="KEGG" id="cluj:IAU68_08195"/>
<dbReference type="PROSITE" id="PS00181">
    <property type="entry name" value="GLNA_ATP"/>
    <property type="match status" value="1"/>
</dbReference>
<evidence type="ECO:0000256" key="14">
    <source>
        <dbReference type="PIRSR" id="PIRSR604809-50"/>
    </source>
</evidence>
<feature type="binding site" evidence="11">
    <location>
        <position position="357"/>
    </location>
    <ligand>
        <name>L-glutamate</name>
        <dbReference type="ChEBI" id="CHEBI:29985"/>
    </ligand>
</feature>
<dbReference type="InterPro" id="IPR014746">
    <property type="entry name" value="Gln_synth/guanido_kin_cat_dom"/>
</dbReference>
<feature type="binding site" evidence="13">
    <location>
        <position position="376"/>
    </location>
    <ligand>
        <name>Mg(2+)</name>
        <dbReference type="ChEBI" id="CHEBI:18420"/>
        <label>1</label>
    </ligand>
</feature>
<dbReference type="InterPro" id="IPR027303">
    <property type="entry name" value="Gln_synth_gly_rich_site"/>
</dbReference>
<dbReference type="PROSITE" id="PS00180">
    <property type="entry name" value="GLNA_1"/>
    <property type="match status" value="1"/>
</dbReference>
<organism evidence="20 21">
    <name type="scientific">Corynebacterium lujinxingii</name>
    <dbReference type="NCBI Taxonomy" id="2763010"/>
    <lineage>
        <taxon>Bacteria</taxon>
        <taxon>Bacillati</taxon>
        <taxon>Actinomycetota</taxon>
        <taxon>Actinomycetes</taxon>
        <taxon>Mycobacteriales</taxon>
        <taxon>Corynebacteriaceae</taxon>
        <taxon>Corynebacterium</taxon>
    </lineage>
</organism>
<comment type="similarity">
    <text evidence="2 15 16">Belongs to the glutamine synthetase family.</text>
</comment>
<comment type="subunit">
    <text evidence="3">Oligomer of 12 subunits arranged in the form of two hexagons.</text>
</comment>
<dbReference type="GO" id="GO:0016020">
    <property type="term" value="C:membrane"/>
    <property type="evidence" value="ECO:0007669"/>
    <property type="project" value="TreeGrafter"/>
</dbReference>
<evidence type="ECO:0000256" key="17">
    <source>
        <dbReference type="RuleBase" id="RU004356"/>
    </source>
</evidence>
<evidence type="ECO:0000256" key="3">
    <source>
        <dbReference type="ARBA" id="ARBA00011354"/>
    </source>
</evidence>
<keyword evidence="7 17" id="KW-0436">Ligase</keyword>
<evidence type="ECO:0000256" key="11">
    <source>
        <dbReference type="PIRSR" id="PIRSR604809-1"/>
    </source>
</evidence>
<evidence type="ECO:0000256" key="13">
    <source>
        <dbReference type="PIRSR" id="PIRSR604809-3"/>
    </source>
</evidence>
<dbReference type="GO" id="GO:0019740">
    <property type="term" value="P:nitrogen utilization"/>
    <property type="evidence" value="ECO:0007669"/>
    <property type="project" value="TreeGrafter"/>
</dbReference>
<dbReference type="PROSITE" id="PS51987">
    <property type="entry name" value="GS_CATALYTIC"/>
    <property type="match status" value="1"/>
</dbReference>
<keyword evidence="13" id="KW-0460">Magnesium</keyword>
<keyword evidence="14" id="KW-0597">Phosphoprotein</keyword>
<evidence type="ECO:0000256" key="16">
    <source>
        <dbReference type="RuleBase" id="RU000384"/>
    </source>
</evidence>
<dbReference type="RefSeq" id="WP_187767823.1">
    <property type="nucleotide sequence ID" value="NZ_CP061032.1"/>
</dbReference>
<dbReference type="GO" id="GO:0005737">
    <property type="term" value="C:cytoplasm"/>
    <property type="evidence" value="ECO:0007669"/>
    <property type="project" value="UniProtKB-SubCell"/>
</dbReference>
<feature type="binding site" evidence="13">
    <location>
        <position position="143"/>
    </location>
    <ligand>
        <name>Mg(2+)</name>
        <dbReference type="ChEBI" id="CHEBI:18420"/>
        <label>1</label>
    </ligand>
</feature>
<dbReference type="PROSITE" id="PS51986">
    <property type="entry name" value="GS_BETA_GRASP"/>
    <property type="match status" value="1"/>
</dbReference>
<keyword evidence="8 12" id="KW-0547">Nucleotide-binding</keyword>
<proteinExistence type="inferred from homology"/>
<comment type="subcellular location">
    <subcellularLocation>
        <location evidence="1">Cytoplasm</location>
    </subcellularLocation>
</comment>
<dbReference type="AlphaFoldDB" id="A0A7H0JXB0"/>
<evidence type="ECO:0000259" key="19">
    <source>
        <dbReference type="PROSITE" id="PS51987"/>
    </source>
</evidence>
<feature type="binding site" evidence="11">
    <location>
        <position position="339"/>
    </location>
    <ligand>
        <name>L-glutamate</name>
        <dbReference type="ChEBI" id="CHEBI:29985"/>
    </ligand>
</feature>
<feature type="binding site" evidence="12">
    <location>
        <position position="371"/>
    </location>
    <ligand>
        <name>ATP</name>
        <dbReference type="ChEBI" id="CHEBI:30616"/>
    </ligand>
</feature>
<keyword evidence="9 12" id="KW-0067">ATP-binding</keyword>
<evidence type="ECO:0000313" key="21">
    <source>
        <dbReference type="Proteomes" id="UP000516235"/>
    </source>
</evidence>
<evidence type="ECO:0000313" key="20">
    <source>
        <dbReference type="EMBL" id="QNP89676.1"/>
    </source>
</evidence>
<sequence length="488" mass="54790">MTANRRGVPPVAFDNIEDVKKFIADEGVEFVDVRFTDVPGIEHHFSIPASMFDEEVMEEGLAFDGSSIRGFTTIEESDMTLMPDLATARLDLFRGTKTLNVKFFVNDPFTHEPFSRDPRNVAKKAEEYLQSTGIADSCSIGAEAEFYLFDSIRYEVDGHKSFFEIDAEEGWWNRGNETDVDGGPNLGYKNRWKGGYFPVPPHDKTVEARDAMVRNLDAAGFEIERFHREVGNGGQQEINYRFNTLLHAADDLQDFKYIIKNTATQFGKTATFMPKPLAGDNGSGMHAHMSLWKGGEPLFYDESGYGGLSDIARWYIGGLLEHAGAVLAFTNPTLNSYHRLVPGFEAPINLVYSQRNRSAAIRIPITGANPKAKRVEFRAPDPSGNPYLGFAAMLMAGIDGIKNRIEPHAPVDKDLYELPPEEAKDIPQAPTSLEASLTALEKDHYFLTEGDVFTEDLIETYIKLKYDNEITPVRLRPTPQEFEMYFDC</sequence>
<feature type="binding site" evidence="11">
    <location>
        <begin position="281"/>
        <end position="282"/>
    </location>
    <ligand>
        <name>L-glutamate</name>
        <dbReference type="ChEBI" id="CHEBI:29985"/>
    </ligand>
</feature>
<feature type="binding site" evidence="12">
    <location>
        <position position="224"/>
    </location>
    <ligand>
        <name>ATP</name>
        <dbReference type="ChEBI" id="CHEBI:30616"/>
    </ligand>
</feature>
<dbReference type="InterPro" id="IPR008146">
    <property type="entry name" value="Gln_synth_cat_dom"/>
</dbReference>
<feature type="binding site" evidence="13">
    <location>
        <position position="286"/>
    </location>
    <ligand>
        <name>Mg(2+)</name>
        <dbReference type="ChEBI" id="CHEBI:18420"/>
        <label>1</label>
    </ligand>
</feature>
<dbReference type="PANTHER" id="PTHR43407:SF1">
    <property type="entry name" value="LENGSIN"/>
    <property type="match status" value="1"/>
</dbReference>
<feature type="modified residue" description="O-AMP-tyrosine" evidence="14">
    <location>
        <position position="416"/>
    </location>
</feature>
<feature type="binding site" evidence="11">
    <location>
        <position position="378"/>
    </location>
    <ligand>
        <name>L-glutamate</name>
        <dbReference type="ChEBI" id="CHEBI:29985"/>
    </ligand>
</feature>
<accession>A0A7H0JXB0</accession>
<dbReference type="Proteomes" id="UP000516235">
    <property type="component" value="Chromosome"/>
</dbReference>
<dbReference type="SUPFAM" id="SSF54368">
    <property type="entry name" value="Glutamine synthetase, N-terminal domain"/>
    <property type="match status" value="1"/>
</dbReference>